<evidence type="ECO:0000313" key="2">
    <source>
        <dbReference type="Proteomes" id="UP001162030"/>
    </source>
</evidence>
<name>A0ABN8X622_9GAMM</name>
<evidence type="ECO:0000313" key="1">
    <source>
        <dbReference type="EMBL" id="CAI8814049.1"/>
    </source>
</evidence>
<accession>A0ABN8X622</accession>
<gene>
    <name evidence="1" type="ORF">MSZNOR_1834</name>
</gene>
<proteinExistence type="predicted"/>
<reference evidence="1 2" key="1">
    <citation type="submission" date="2023-03" db="EMBL/GenBank/DDBJ databases">
        <authorList>
            <person name="Pearce D."/>
        </authorList>
    </citation>
    <scope>NUCLEOTIDE SEQUENCE [LARGE SCALE GENOMIC DNA]</scope>
    <source>
        <strain evidence="1">Msz</strain>
    </source>
</reference>
<keyword evidence="2" id="KW-1185">Reference proteome</keyword>
<dbReference type="EMBL" id="OX458333">
    <property type="protein sequence ID" value="CAI8814049.1"/>
    <property type="molecule type" value="Genomic_DNA"/>
</dbReference>
<sequence>MRVSIYETASSKETWSKTKPTLPLLRQNKSSLAATLRNDCSLLGLNIHEERALGEP</sequence>
<organism evidence="1 2">
    <name type="scientific">Methylocaldum szegediense</name>
    <dbReference type="NCBI Taxonomy" id="73780"/>
    <lineage>
        <taxon>Bacteria</taxon>
        <taxon>Pseudomonadati</taxon>
        <taxon>Pseudomonadota</taxon>
        <taxon>Gammaproteobacteria</taxon>
        <taxon>Methylococcales</taxon>
        <taxon>Methylococcaceae</taxon>
        <taxon>Methylocaldum</taxon>
    </lineage>
</organism>
<protein>
    <submittedName>
        <fullName evidence="1">Uncharacterized protein</fullName>
    </submittedName>
</protein>
<dbReference type="Proteomes" id="UP001162030">
    <property type="component" value="Chromosome"/>
</dbReference>